<dbReference type="PRINTS" id="PR00390">
    <property type="entry name" value="PHPHLIPASEC"/>
</dbReference>
<evidence type="ECO:0000259" key="4">
    <source>
        <dbReference type="PROSITE" id="PS50004"/>
    </source>
</evidence>
<keyword evidence="2" id="KW-0442">Lipid degradation</keyword>
<dbReference type="Gene3D" id="2.60.40.150">
    <property type="entry name" value="C2 domain"/>
    <property type="match status" value="1"/>
</dbReference>
<dbReference type="SMART" id="SM00149">
    <property type="entry name" value="PLCYc"/>
    <property type="match status" value="1"/>
</dbReference>
<keyword evidence="2" id="KW-0378">Hydrolase</keyword>
<dbReference type="SMART" id="SM00148">
    <property type="entry name" value="PLCXc"/>
    <property type="match status" value="1"/>
</dbReference>
<dbReference type="PROSITE" id="PS50008">
    <property type="entry name" value="PIPLC_Y_DOMAIN"/>
    <property type="match status" value="1"/>
</dbReference>
<dbReference type="Pfam" id="PF00168">
    <property type="entry name" value="C2"/>
    <property type="match status" value="1"/>
</dbReference>
<feature type="compositionally biased region" description="Acidic residues" evidence="3">
    <location>
        <begin position="173"/>
        <end position="189"/>
    </location>
</feature>
<dbReference type="PANTHER" id="PTHR10336:SF82">
    <property type="entry name" value="PHOSPHOINOSITIDE PHOSPHOLIPASE C"/>
    <property type="match status" value="1"/>
</dbReference>
<dbReference type="PROSITE" id="PS50007">
    <property type="entry name" value="PIPLC_X_DOMAIN"/>
    <property type="match status" value="1"/>
</dbReference>
<feature type="domain" description="PI-PLC Y-box" evidence="5">
    <location>
        <begin position="400"/>
        <end position="513"/>
    </location>
</feature>
<comment type="caution">
    <text evidence="6">The sequence shown here is derived from an EMBL/GenBank/DDBJ whole genome shotgun (WGS) entry which is preliminary data.</text>
</comment>
<dbReference type="SMART" id="SM00239">
    <property type="entry name" value="C2"/>
    <property type="match status" value="1"/>
</dbReference>
<feature type="region of interest" description="Disordered" evidence="3">
    <location>
        <begin position="173"/>
        <end position="254"/>
    </location>
</feature>
<keyword evidence="2" id="KW-0443">Lipid metabolism</keyword>
<evidence type="ECO:0000313" key="6">
    <source>
        <dbReference type="EMBL" id="KAB2572536.1"/>
    </source>
</evidence>
<dbReference type="Pfam" id="PF00388">
    <property type="entry name" value="PI-PLC-X"/>
    <property type="match status" value="1"/>
</dbReference>
<dbReference type="GO" id="GO:0048015">
    <property type="term" value="P:phosphatidylinositol-mediated signaling"/>
    <property type="evidence" value="ECO:0007669"/>
    <property type="project" value="TreeGrafter"/>
</dbReference>
<dbReference type="Gene3D" id="3.20.20.190">
    <property type="entry name" value="Phosphatidylinositol (PI) phosphodiesterase"/>
    <property type="match status" value="1"/>
</dbReference>
<feature type="compositionally biased region" description="Low complexity" evidence="3">
    <location>
        <begin position="380"/>
        <end position="391"/>
    </location>
</feature>
<proteinExistence type="predicted"/>
<feature type="compositionally biased region" description="Polar residues" evidence="3">
    <location>
        <begin position="236"/>
        <end position="245"/>
    </location>
</feature>
<dbReference type="SUPFAM" id="SSF51695">
    <property type="entry name" value="PLC-like phosphodiesterases"/>
    <property type="match status" value="1"/>
</dbReference>
<feature type="domain" description="C2" evidence="4">
    <location>
        <begin position="512"/>
        <end position="656"/>
    </location>
</feature>
<dbReference type="EMBL" id="VCHE01000076">
    <property type="protein sequence ID" value="KAB2572536.1"/>
    <property type="molecule type" value="Genomic_DNA"/>
</dbReference>
<dbReference type="CDD" id="cd00275">
    <property type="entry name" value="C2_PLC_like"/>
    <property type="match status" value="1"/>
</dbReference>
<evidence type="ECO:0000259" key="5">
    <source>
        <dbReference type="PROSITE" id="PS50008"/>
    </source>
</evidence>
<evidence type="ECO:0000256" key="3">
    <source>
        <dbReference type="SAM" id="MobiDB-lite"/>
    </source>
</evidence>
<dbReference type="GO" id="GO:0004435">
    <property type="term" value="F:phosphatidylinositol-4,5-bisphosphate phospholipase C activity"/>
    <property type="evidence" value="ECO:0007669"/>
    <property type="project" value="UniProtKB-EC"/>
</dbReference>
<name>A0A5N5D4D0_9PEZI</name>
<evidence type="ECO:0000256" key="1">
    <source>
        <dbReference type="ARBA" id="ARBA00023224"/>
    </source>
</evidence>
<dbReference type="InterPro" id="IPR035892">
    <property type="entry name" value="C2_domain_sf"/>
</dbReference>
<keyword evidence="7" id="KW-1185">Reference proteome</keyword>
<dbReference type="PROSITE" id="PS50004">
    <property type="entry name" value="C2"/>
    <property type="match status" value="1"/>
</dbReference>
<dbReference type="InterPro" id="IPR001711">
    <property type="entry name" value="PLipase_C_Pinositol-sp_Y"/>
</dbReference>
<dbReference type="InterPro" id="IPR000008">
    <property type="entry name" value="C2_dom"/>
</dbReference>
<feature type="compositionally biased region" description="Polar residues" evidence="3">
    <location>
        <begin position="1"/>
        <end position="11"/>
    </location>
</feature>
<dbReference type="OrthoDB" id="269822at2759"/>
<dbReference type="PANTHER" id="PTHR10336">
    <property type="entry name" value="PHOSPHOINOSITIDE-SPECIFIC PHOSPHOLIPASE C FAMILY PROTEIN"/>
    <property type="match status" value="1"/>
</dbReference>
<feature type="region of interest" description="Disordered" evidence="3">
    <location>
        <begin position="354"/>
        <end position="391"/>
    </location>
</feature>
<dbReference type="AlphaFoldDB" id="A0A5N5D4D0"/>
<sequence>MATDLATTVPQATEDHPIPKQESVTNTPAQAGGGTASYTIKNAQKVDKLNATLSGHIEQIYKKLEKEFEVSNKIGLSNFLINGQSHSADALPIQEEKLTAAALKSYFQSHHVNALRAPEPLDVNWPISNYFISSSHNTYLTGHQLYGESSTDAYKNVLLRGCRCVEIDVWDGDAPSDSEDSSSSESEAEVDPKTGKKPGLKDRLKAKIARRTSKREKGPHPVASKKEKENHPVANTDGTCQSQSEMPKPWRANSNRAEPKVYHGYTATSDISFRSVCETIRDYAFVTSELPVIISFEVHTSPEQQEVMVEIMNETWKEFLVDHPPEDQANPASLELPPLEKLLRKILIKVKYAPPTKPGEITPPQESEPTTPSESEEDATTSAAAAGQAKPAKSKICQGLSRLGVYAWAIRFQNLHQPEAQYPTHIFSLSEGRLMEVHQHFPSELFQHNKKYMMRAYPKGTRVSSSNLDAPVFWRQGVQIVALNWQRWDEGMMLNEGMFAGTGGWVLKPEGYRSTSQAAKHPHALTYGKLDMTIEIFCGQDVPLPPDESKAKNFHPYVKCELHVEKPEERLGEPVPGGGKSKEGEYKQRSKTVKGQDPDFAGEVLRFEGVPGVTPELSFVRFKVMDDEFGRDDLAAWACFRLDRLQTGYRLIHLFDAEGVQSKGVLLVRVTKNFVVETPPASLAPISKDKSLDAVVEEVKKLET</sequence>
<dbReference type="GO" id="GO:0051209">
    <property type="term" value="P:release of sequestered calcium ion into cytosol"/>
    <property type="evidence" value="ECO:0007669"/>
    <property type="project" value="TreeGrafter"/>
</dbReference>
<feature type="compositionally biased region" description="Basic and acidic residues" evidence="3">
    <location>
        <begin position="215"/>
        <end position="231"/>
    </location>
</feature>
<dbReference type="CDD" id="cd08598">
    <property type="entry name" value="PI-PLC1c_yeast"/>
    <property type="match status" value="1"/>
</dbReference>
<dbReference type="Pfam" id="PF00387">
    <property type="entry name" value="PI-PLC-Y"/>
    <property type="match status" value="1"/>
</dbReference>
<feature type="compositionally biased region" description="Basic and acidic residues" evidence="3">
    <location>
        <begin position="190"/>
        <end position="205"/>
    </location>
</feature>
<keyword evidence="1" id="KW-0807">Transducer</keyword>
<organism evidence="6 7">
    <name type="scientific">Lasiodiplodia theobromae</name>
    <dbReference type="NCBI Taxonomy" id="45133"/>
    <lineage>
        <taxon>Eukaryota</taxon>
        <taxon>Fungi</taxon>
        <taxon>Dikarya</taxon>
        <taxon>Ascomycota</taxon>
        <taxon>Pezizomycotina</taxon>
        <taxon>Dothideomycetes</taxon>
        <taxon>Dothideomycetes incertae sedis</taxon>
        <taxon>Botryosphaeriales</taxon>
        <taxon>Botryosphaeriaceae</taxon>
        <taxon>Lasiodiplodia</taxon>
    </lineage>
</organism>
<dbReference type="InterPro" id="IPR017946">
    <property type="entry name" value="PLC-like_Pdiesterase_TIM-brl"/>
</dbReference>
<dbReference type="SUPFAM" id="SSF49562">
    <property type="entry name" value="C2 domain (Calcium/lipid-binding domain, CaLB)"/>
    <property type="match status" value="1"/>
</dbReference>
<dbReference type="InterPro" id="IPR001192">
    <property type="entry name" value="PI-PLC_fam"/>
</dbReference>
<dbReference type="Proteomes" id="UP000325902">
    <property type="component" value="Unassembled WGS sequence"/>
</dbReference>
<protein>
    <recommendedName>
        <fullName evidence="2">Phosphoinositide phospholipase C</fullName>
        <ecNumber evidence="2">3.1.4.11</ecNumber>
    </recommendedName>
</protein>
<dbReference type="GO" id="GO:0016042">
    <property type="term" value="P:lipid catabolic process"/>
    <property type="evidence" value="ECO:0007669"/>
    <property type="project" value="UniProtKB-KW"/>
</dbReference>
<comment type="catalytic activity">
    <reaction evidence="2">
        <text>a 1,2-diacyl-sn-glycero-3-phospho-(1D-myo-inositol-4,5-bisphosphate) + H2O = 1D-myo-inositol 1,4,5-trisphosphate + a 1,2-diacyl-sn-glycerol + H(+)</text>
        <dbReference type="Rhea" id="RHEA:33179"/>
        <dbReference type="ChEBI" id="CHEBI:15377"/>
        <dbReference type="ChEBI" id="CHEBI:15378"/>
        <dbReference type="ChEBI" id="CHEBI:17815"/>
        <dbReference type="ChEBI" id="CHEBI:58456"/>
        <dbReference type="ChEBI" id="CHEBI:203600"/>
        <dbReference type="EC" id="3.1.4.11"/>
    </reaction>
</comment>
<feature type="compositionally biased region" description="Low complexity" evidence="3">
    <location>
        <begin position="362"/>
        <end position="373"/>
    </location>
</feature>
<accession>A0A5N5D4D0</accession>
<gene>
    <name evidence="6" type="primary">plc1</name>
    <name evidence="6" type="ORF">DBV05_g8776</name>
</gene>
<dbReference type="InterPro" id="IPR000909">
    <property type="entry name" value="PLipase_C_PInositol-sp_X_dom"/>
</dbReference>
<reference evidence="6 7" key="1">
    <citation type="journal article" date="2019" name="Sci. Rep.">
        <title>A multi-omics analysis of the grapevine pathogen Lasiodiplodia theobromae reveals that temperature affects the expression of virulence- and pathogenicity-related genes.</title>
        <authorList>
            <person name="Felix C."/>
            <person name="Meneses R."/>
            <person name="Goncalves M.F.M."/>
            <person name="Tilleman L."/>
            <person name="Duarte A.S."/>
            <person name="Jorrin-Novo J.V."/>
            <person name="Van de Peer Y."/>
            <person name="Deforce D."/>
            <person name="Van Nieuwerburgh F."/>
            <person name="Esteves A.C."/>
            <person name="Alves A."/>
        </authorList>
    </citation>
    <scope>NUCLEOTIDE SEQUENCE [LARGE SCALE GENOMIC DNA]</scope>
    <source>
        <strain evidence="6 7">LA-SOL3</strain>
    </source>
</reference>
<feature type="region of interest" description="Disordered" evidence="3">
    <location>
        <begin position="1"/>
        <end position="32"/>
    </location>
</feature>
<evidence type="ECO:0000313" key="7">
    <source>
        <dbReference type="Proteomes" id="UP000325902"/>
    </source>
</evidence>
<feature type="region of interest" description="Disordered" evidence="3">
    <location>
        <begin position="568"/>
        <end position="594"/>
    </location>
</feature>
<evidence type="ECO:0000256" key="2">
    <source>
        <dbReference type="RuleBase" id="RU361133"/>
    </source>
</evidence>
<dbReference type="EC" id="3.1.4.11" evidence="2"/>